<dbReference type="EMBL" id="JAVFKY010000003">
    <property type="protein sequence ID" value="KAK5579543.1"/>
    <property type="molecule type" value="Genomic_DNA"/>
</dbReference>
<reference evidence="1 2" key="1">
    <citation type="submission" date="2023-11" db="EMBL/GenBank/DDBJ databases">
        <title>Dfirmibasis_genome.</title>
        <authorList>
            <person name="Edelbroek B."/>
            <person name="Kjellin J."/>
            <person name="Jerlstrom-Hultqvist J."/>
            <person name="Soderbom F."/>
        </authorList>
    </citation>
    <scope>NUCLEOTIDE SEQUENCE [LARGE SCALE GENOMIC DNA]</scope>
    <source>
        <strain evidence="1 2">TNS-C-14</strain>
    </source>
</reference>
<protein>
    <submittedName>
        <fullName evidence="1">Uncharacterized protein</fullName>
    </submittedName>
</protein>
<evidence type="ECO:0000313" key="2">
    <source>
        <dbReference type="Proteomes" id="UP001344447"/>
    </source>
</evidence>
<gene>
    <name evidence="1" type="ORF">RB653_009227</name>
</gene>
<keyword evidence="2" id="KW-1185">Reference proteome</keyword>
<organism evidence="1 2">
    <name type="scientific">Dictyostelium firmibasis</name>
    <dbReference type="NCBI Taxonomy" id="79012"/>
    <lineage>
        <taxon>Eukaryota</taxon>
        <taxon>Amoebozoa</taxon>
        <taxon>Evosea</taxon>
        <taxon>Eumycetozoa</taxon>
        <taxon>Dictyostelia</taxon>
        <taxon>Dictyosteliales</taxon>
        <taxon>Dictyosteliaceae</taxon>
        <taxon>Dictyostelium</taxon>
    </lineage>
</organism>
<dbReference type="Proteomes" id="UP001344447">
    <property type="component" value="Unassembled WGS sequence"/>
</dbReference>
<sequence length="186" mass="22122">MESNIINWIHNSNELLSGILFILSNNGFYISKSSLRKLCKSPNKITSDKSEEITLFDLDFIKDRVKEECRLCPGCTLYELIPKKSNNYFDKKIPLELSHIISSSQYIEFIQSINSYIIIKNKIKTFNKKLIFQMNYNEFHKFIEFKLIRKKKKFIQTNDKITMEFVYYPRNSINNNNNNSINEYTL</sequence>
<comment type="caution">
    <text evidence="1">The sequence shown here is derived from an EMBL/GenBank/DDBJ whole genome shotgun (WGS) entry which is preliminary data.</text>
</comment>
<name>A0AAN7UDX5_9MYCE</name>
<evidence type="ECO:0000313" key="1">
    <source>
        <dbReference type="EMBL" id="KAK5579543.1"/>
    </source>
</evidence>
<dbReference type="AlphaFoldDB" id="A0AAN7UDX5"/>
<accession>A0AAN7UDX5</accession>
<proteinExistence type="predicted"/>